<dbReference type="AlphaFoldDB" id="A0A090X4Y3"/>
<protein>
    <submittedName>
        <fullName evidence="1">Uncharacterized protein</fullName>
    </submittedName>
</protein>
<comment type="caution">
    <text evidence="1">The sequence shown here is derived from an EMBL/GenBank/DDBJ whole genome shotgun (WGS) entry which is preliminary data.</text>
</comment>
<dbReference type="Pfam" id="PF08757">
    <property type="entry name" value="CotH"/>
    <property type="match status" value="1"/>
</dbReference>
<dbReference type="Proteomes" id="UP000029643">
    <property type="component" value="Unassembled WGS sequence"/>
</dbReference>
<proteinExistence type="predicted"/>
<dbReference type="InterPro" id="IPR014867">
    <property type="entry name" value="Spore_coat_CotH_CotH2/3/7"/>
</dbReference>
<gene>
    <name evidence="1" type="ORF">JCM19274_1046</name>
</gene>
<name>A0A090X4Y3_9FLAO</name>
<accession>A0A090X4Y3</accession>
<organism evidence="1 2">
    <name type="scientific">Algibacter lectus</name>
    <dbReference type="NCBI Taxonomy" id="221126"/>
    <lineage>
        <taxon>Bacteria</taxon>
        <taxon>Pseudomonadati</taxon>
        <taxon>Bacteroidota</taxon>
        <taxon>Flavobacteriia</taxon>
        <taxon>Flavobacteriales</taxon>
        <taxon>Flavobacteriaceae</taxon>
        <taxon>Algibacter</taxon>
    </lineage>
</organism>
<dbReference type="RefSeq" id="WP_042496234.1">
    <property type="nucleotide sequence ID" value="NZ_BBNU01000003.1"/>
</dbReference>
<sequence>MKTSYTFFFILPPLLLLNCSKFNEDLKGDFIKADEASISDFDTDFPVLNISVNQEEFNNMYLNYNDGIEIEAFLNLYRNNELLISDELIELEIKGTESATFELKSLGLKFDDTFENKNNVLINPDYVLSHHSIEKIKSFRLRNSGNDFKETLLKDISYTQLAINADLDLDLTYYEPAIVFINNSFSGIMNLRTEGNTNGISRLNDVKKKAITLAKINYPSEIEKKDGNFDRIDDFIEAIENKNIQYLKENVDINNFIDYIIFNTYISNVDWPYNNVRFYAVDDKPFRFITYDLDWANTRKTDEHPLEFIKSPTKYSAKDAIKNPITDLFNILYADTDFKNQFNNRYQSIVDSKVLSSNNFNNIVDKNYNAIKEYMPTHISKHHDINTMIEWYRNIELLKEDFKKREENIEDLNPLF</sequence>
<evidence type="ECO:0000313" key="2">
    <source>
        <dbReference type="Proteomes" id="UP000029643"/>
    </source>
</evidence>
<dbReference type="STRING" id="221126.SAMN04489722_103130"/>
<reference evidence="1" key="1">
    <citation type="journal article" date="2014" name="Genome Announc.">
        <title>Draft Genome Sequences of Marine Flavobacterium Algibacter lectus Strains SS8 and NR4.</title>
        <authorList>
            <person name="Takatani N."/>
            <person name="Nakanishi M."/>
            <person name="Meirelles P."/>
            <person name="Mino S."/>
            <person name="Suda W."/>
            <person name="Oshima K."/>
            <person name="Hattori M."/>
            <person name="Ohkuma M."/>
            <person name="Hosokawa M."/>
            <person name="Miyashita K."/>
            <person name="Thompson F.L."/>
            <person name="Niwa A."/>
            <person name="Sawabe T."/>
            <person name="Sawabe T."/>
        </authorList>
    </citation>
    <scope>NUCLEOTIDE SEQUENCE [LARGE SCALE GENOMIC DNA]</scope>
    <source>
        <strain evidence="1">JCM 19274</strain>
    </source>
</reference>
<evidence type="ECO:0000313" key="1">
    <source>
        <dbReference type="EMBL" id="GAL78582.1"/>
    </source>
</evidence>
<dbReference type="EMBL" id="BBNU01000003">
    <property type="protein sequence ID" value="GAL78582.1"/>
    <property type="molecule type" value="Genomic_DNA"/>
</dbReference>